<evidence type="ECO:0000256" key="1">
    <source>
        <dbReference type="SAM" id="MobiDB-lite"/>
    </source>
</evidence>
<name>A0A5E4GB34_PRUDU</name>
<dbReference type="Gramene" id="VVA36906">
    <property type="protein sequence ID" value="VVA36906"/>
    <property type="gene ID" value="Prudul26B004733"/>
</dbReference>
<dbReference type="InParanoid" id="A0A5E4GB34"/>
<dbReference type="EMBL" id="CABIKO010000487">
    <property type="protein sequence ID" value="VVA36906.1"/>
    <property type="molecule type" value="Genomic_DNA"/>
</dbReference>
<sequence>WARRLQDFIPKSTLPFGRASAVELLGSKTKQIISRSPFAAELLGSKRKPAIPKPGVLGKTTEWQGQGFTNNPPNHPCRIVAMMNATETWLPTIPEQRNEDSLPFFQNPL</sequence>
<accession>A0A5E4GB34</accession>
<evidence type="ECO:0000313" key="2">
    <source>
        <dbReference type="EMBL" id="VVA36906.1"/>
    </source>
</evidence>
<dbReference type="AlphaFoldDB" id="A0A5E4GB34"/>
<evidence type="ECO:0000313" key="3">
    <source>
        <dbReference type="Proteomes" id="UP000327085"/>
    </source>
</evidence>
<reference evidence="3" key="1">
    <citation type="journal article" date="2020" name="Plant J.">
        <title>Transposons played a major role in the diversification between the closely related almond and peach genomes: results from the almond genome sequence.</title>
        <authorList>
            <person name="Alioto T."/>
            <person name="Alexiou K.G."/>
            <person name="Bardil A."/>
            <person name="Barteri F."/>
            <person name="Castanera R."/>
            <person name="Cruz F."/>
            <person name="Dhingra A."/>
            <person name="Duval H."/>
            <person name="Fernandez I Marti A."/>
            <person name="Frias L."/>
            <person name="Galan B."/>
            <person name="Garcia J.L."/>
            <person name="Howad W."/>
            <person name="Gomez-Garrido J."/>
            <person name="Gut M."/>
            <person name="Julca I."/>
            <person name="Morata J."/>
            <person name="Puigdomenech P."/>
            <person name="Ribeca P."/>
            <person name="Rubio Cabetas M.J."/>
            <person name="Vlasova A."/>
            <person name="Wirthensohn M."/>
            <person name="Garcia-Mas J."/>
            <person name="Gabaldon T."/>
            <person name="Casacuberta J.M."/>
            <person name="Arus P."/>
        </authorList>
    </citation>
    <scope>NUCLEOTIDE SEQUENCE [LARGE SCALE GENOMIC DNA]</scope>
    <source>
        <strain evidence="3">cv. Texas</strain>
    </source>
</reference>
<organism evidence="2 3">
    <name type="scientific">Prunus dulcis</name>
    <name type="common">Almond</name>
    <name type="synonym">Amygdalus dulcis</name>
    <dbReference type="NCBI Taxonomy" id="3755"/>
    <lineage>
        <taxon>Eukaryota</taxon>
        <taxon>Viridiplantae</taxon>
        <taxon>Streptophyta</taxon>
        <taxon>Embryophyta</taxon>
        <taxon>Tracheophyta</taxon>
        <taxon>Spermatophyta</taxon>
        <taxon>Magnoliopsida</taxon>
        <taxon>eudicotyledons</taxon>
        <taxon>Gunneridae</taxon>
        <taxon>Pentapetalae</taxon>
        <taxon>rosids</taxon>
        <taxon>fabids</taxon>
        <taxon>Rosales</taxon>
        <taxon>Rosaceae</taxon>
        <taxon>Amygdaloideae</taxon>
        <taxon>Amygdaleae</taxon>
        <taxon>Prunus</taxon>
    </lineage>
</organism>
<feature type="region of interest" description="Disordered" evidence="1">
    <location>
        <begin position="49"/>
        <end position="74"/>
    </location>
</feature>
<feature type="non-terminal residue" evidence="2">
    <location>
        <position position="109"/>
    </location>
</feature>
<feature type="non-terminal residue" evidence="2">
    <location>
        <position position="1"/>
    </location>
</feature>
<dbReference type="Proteomes" id="UP000327085">
    <property type="component" value="Chromosome 6"/>
</dbReference>
<proteinExistence type="predicted"/>
<protein>
    <submittedName>
        <fullName evidence="2">Uncharacterized protein</fullName>
    </submittedName>
</protein>
<gene>
    <name evidence="2" type="ORF">ALMOND_2B004733</name>
</gene>
<feature type="compositionally biased region" description="Polar residues" evidence="1">
    <location>
        <begin position="61"/>
        <end position="72"/>
    </location>
</feature>